<evidence type="ECO:0000313" key="1">
    <source>
        <dbReference type="EMBL" id="EPY33221.1"/>
    </source>
</evidence>
<keyword evidence="1" id="KW-0378">Hydrolase</keyword>
<dbReference type="GO" id="GO:0008233">
    <property type="term" value="F:peptidase activity"/>
    <property type="evidence" value="ECO:0007669"/>
    <property type="project" value="UniProtKB-KW"/>
</dbReference>
<dbReference type="Proteomes" id="UP000015354">
    <property type="component" value="Unassembled WGS sequence"/>
</dbReference>
<keyword evidence="2" id="KW-1185">Reference proteome</keyword>
<accession>S9W1C8</accession>
<sequence>MLFIYIYIYIYNKKNIIIVVPSLLLLLCLQQELLDVHLLRHGLNRLLHVGGVDDELLALALGPIKADLLHDLLRDGDEPACADVLHGGVDVRGHGSDLPQRVVLKDKVDALRREHRLVLHNEVVLGLRDDAVEVLLAQRLQLDADGQAPLQLREHVRRLHAVEGPAADKEDLVRLHLYVRLGRHGRALHERQQVLLDALRGRLVPLVPAGRGHDLVDLVDDDDAVLLTRAQRLGRDVLGVHHLVQLFLQHRGEGVLDLHHLLHRPRALVAHHGLHVQCDEDALAAGGRLGLLLLLLQLHHHLDVIERAGAQVVAEAAVALAGERLQDAILRLHLRLLFVLPADVLLRLRERRLVEVLDDAVHVAAVEAHLRELGRLHLHEGRVHQLREPPRNLCLAHAGGAYHEDVLRRDLLADVLRDLVAPPAVPQRHRDRLLRIALPYNVAVQLLHQLARLHVAHEGAGGGRRGGRRHLRGLRRRRCAAVAQRRKEAAAARH</sequence>
<comment type="caution">
    <text evidence="1">The sequence shown here is derived from an EMBL/GenBank/DDBJ whole genome shotgun (WGS) entry which is preliminary data.</text>
</comment>
<name>S9W1C8_9TRYP</name>
<dbReference type="GO" id="GO:0006508">
    <property type="term" value="P:proteolysis"/>
    <property type="evidence" value="ECO:0007669"/>
    <property type="project" value="UniProtKB-KW"/>
</dbReference>
<evidence type="ECO:0000313" key="2">
    <source>
        <dbReference type="Proteomes" id="UP000015354"/>
    </source>
</evidence>
<keyword evidence="1" id="KW-0067">ATP-binding</keyword>
<proteinExistence type="predicted"/>
<dbReference type="GO" id="GO:0005524">
    <property type="term" value="F:ATP binding"/>
    <property type="evidence" value="ECO:0007669"/>
    <property type="project" value="UniProtKB-KW"/>
</dbReference>
<keyword evidence="1" id="KW-0645">Protease</keyword>
<organism evidence="1 2">
    <name type="scientific">Strigomonas culicis</name>
    <dbReference type="NCBI Taxonomy" id="28005"/>
    <lineage>
        <taxon>Eukaryota</taxon>
        <taxon>Discoba</taxon>
        <taxon>Euglenozoa</taxon>
        <taxon>Kinetoplastea</taxon>
        <taxon>Metakinetoplastina</taxon>
        <taxon>Trypanosomatida</taxon>
        <taxon>Trypanosomatidae</taxon>
        <taxon>Strigomonadinae</taxon>
        <taxon>Strigomonas</taxon>
    </lineage>
</organism>
<dbReference type="EMBL" id="ATMH01002407">
    <property type="protein sequence ID" value="EPY33221.1"/>
    <property type="molecule type" value="Genomic_DNA"/>
</dbReference>
<keyword evidence="1" id="KW-0547">Nucleotide-binding</keyword>
<dbReference type="AlphaFoldDB" id="S9W1C8"/>
<reference evidence="1 2" key="1">
    <citation type="journal article" date="2013" name="PLoS ONE">
        <title>Predicting the Proteins of Angomonas deanei, Strigomonas culicis and Their Respective Endosymbionts Reveals New Aspects of the Trypanosomatidae Family.</title>
        <authorList>
            <person name="Motta M.C."/>
            <person name="Martins A.C."/>
            <person name="de Souza S.S."/>
            <person name="Catta-Preta C.M."/>
            <person name="Silva R."/>
            <person name="Klein C.C."/>
            <person name="de Almeida L.G."/>
            <person name="de Lima Cunha O."/>
            <person name="Ciapina L.P."/>
            <person name="Brocchi M."/>
            <person name="Colabardini A.C."/>
            <person name="de Araujo Lima B."/>
            <person name="Machado C.R."/>
            <person name="de Almeida Soares C.M."/>
            <person name="Probst C.M."/>
            <person name="de Menezes C.B."/>
            <person name="Thompson C.E."/>
            <person name="Bartholomeu D.C."/>
            <person name="Gradia D.F."/>
            <person name="Pavoni D.P."/>
            <person name="Grisard E.C."/>
            <person name="Fantinatti-Garboggini F."/>
            <person name="Marchini F.K."/>
            <person name="Rodrigues-Luiz G.F."/>
            <person name="Wagner G."/>
            <person name="Goldman G.H."/>
            <person name="Fietto J.L."/>
            <person name="Elias M.C."/>
            <person name="Goldman M.H."/>
            <person name="Sagot M.F."/>
            <person name="Pereira M."/>
            <person name="Stoco P.H."/>
            <person name="de Mendonca-Neto R.P."/>
            <person name="Teixeira S.M."/>
            <person name="Maciel T.E."/>
            <person name="de Oliveira Mendes T.A."/>
            <person name="Urmenyi T.P."/>
            <person name="de Souza W."/>
            <person name="Schenkman S."/>
            <person name="de Vasconcelos A.T."/>
        </authorList>
    </citation>
    <scope>NUCLEOTIDE SEQUENCE [LARGE SCALE GENOMIC DNA]</scope>
</reference>
<gene>
    <name evidence="1" type="ORF">STCU_02407</name>
</gene>
<protein>
    <submittedName>
        <fullName evidence="1">ATP-dependent HslUV protease ATP-binding protein subunit HslU</fullName>
    </submittedName>
</protein>